<evidence type="ECO:0000313" key="2">
    <source>
        <dbReference type="Proteomes" id="UP000031599"/>
    </source>
</evidence>
<organism evidence="1 2">
    <name type="scientific">Enhygromyxa salina</name>
    <dbReference type="NCBI Taxonomy" id="215803"/>
    <lineage>
        <taxon>Bacteria</taxon>
        <taxon>Pseudomonadati</taxon>
        <taxon>Myxococcota</taxon>
        <taxon>Polyangia</taxon>
        <taxon>Nannocystales</taxon>
        <taxon>Nannocystaceae</taxon>
        <taxon>Enhygromyxa</taxon>
    </lineage>
</organism>
<dbReference type="AlphaFoldDB" id="A0A0C1Z2R2"/>
<dbReference type="EMBL" id="JMCC02000187">
    <property type="protein sequence ID" value="KIG11744.1"/>
    <property type="molecule type" value="Genomic_DNA"/>
</dbReference>
<evidence type="ECO:0000313" key="1">
    <source>
        <dbReference type="EMBL" id="KIG11744.1"/>
    </source>
</evidence>
<reference evidence="1 2" key="1">
    <citation type="submission" date="2014-12" db="EMBL/GenBank/DDBJ databases">
        <title>Genome assembly of Enhygromyxa salina DSM 15201.</title>
        <authorList>
            <person name="Sharma G."/>
            <person name="Subramanian S."/>
        </authorList>
    </citation>
    <scope>NUCLEOTIDE SEQUENCE [LARGE SCALE GENOMIC DNA]</scope>
    <source>
        <strain evidence="1 2">DSM 15201</strain>
    </source>
</reference>
<name>A0A0C1Z2R2_9BACT</name>
<proteinExistence type="predicted"/>
<sequence length="122" mass="12761">MSALALAGPLRVRAVLLERPTELKYERCVQAIDELREEIGAERGGAGPRAPTGLGVPLYPMAAGDIVAATTAGLARALTRVPEPQGLLLFNCGGRLWEARARGLVEQLGTAMLPIPGAGFTT</sequence>
<gene>
    <name evidence="1" type="ORF">DB30_02573</name>
</gene>
<dbReference type="Proteomes" id="UP000031599">
    <property type="component" value="Unassembled WGS sequence"/>
</dbReference>
<protein>
    <submittedName>
        <fullName evidence="1">Uncharacterized protein</fullName>
    </submittedName>
</protein>
<accession>A0A0C1Z2R2</accession>
<comment type="caution">
    <text evidence="1">The sequence shown here is derived from an EMBL/GenBank/DDBJ whole genome shotgun (WGS) entry which is preliminary data.</text>
</comment>